<dbReference type="RefSeq" id="WP_116421943.1">
    <property type="nucleotide sequence ID" value="NZ_NMUE01000057.1"/>
</dbReference>
<dbReference type="InterPro" id="IPR018693">
    <property type="entry name" value="DUF2192"/>
</dbReference>
<evidence type="ECO:0000313" key="2">
    <source>
        <dbReference type="EMBL" id="RFA98994.1"/>
    </source>
</evidence>
<dbReference type="EMBL" id="NMUF01000012">
    <property type="protein sequence ID" value="RFA98994.1"/>
    <property type="molecule type" value="Genomic_DNA"/>
</dbReference>
<sequence>MEATRQLHKDRIEAALVLLERVLNGAVTSRPSLVLELQTVYKEKGIEPFRGLSKEGVYDKEIATVYLVGIYGAGVLAPGDFDNVFYIENRALEAVEIIRNTGEVLTPELKEALVKKTGEVKGKSAEDRVFRVLRLVFTGVMLGYYPEMLLVKSIKTYETAYPELAQRLLNYAAFYSAYKIAEEIALGKIRSAEGLKIAKYTYCLRLGFQKCKPGDRLIAEVAQAVYKVDKSLLARLFAKGVLPKIG</sequence>
<reference evidence="3 4" key="1">
    <citation type="submission" date="2017-07" db="EMBL/GenBank/DDBJ databases">
        <title>Draft genome sequence of aerobic hyperthermophilic archaea, Pyrobaculum aerophilum YKB31 and YKB32.</title>
        <authorList>
            <person name="Mochizuki T."/>
            <person name="Berliner A.J."/>
            <person name="Yoshida-Takashima Y."/>
            <person name="Takaki Y."/>
            <person name="Nunoura T."/>
            <person name="Takai K."/>
        </authorList>
    </citation>
    <scope>NUCLEOTIDE SEQUENCE [LARGE SCALE GENOMIC DNA]</scope>
    <source>
        <strain evidence="1 4">YKB31</strain>
        <strain evidence="2 3">YKB32</strain>
    </source>
</reference>
<accession>A0A371QUY7</accession>
<dbReference type="OrthoDB" id="30879at2157"/>
<dbReference type="Pfam" id="PF09958">
    <property type="entry name" value="DUF2192"/>
    <property type="match status" value="1"/>
</dbReference>
<evidence type="ECO:0000313" key="1">
    <source>
        <dbReference type="EMBL" id="RFA93534.1"/>
    </source>
</evidence>
<dbReference type="AlphaFoldDB" id="A0A371QUY7"/>
<evidence type="ECO:0000313" key="3">
    <source>
        <dbReference type="Proteomes" id="UP000256877"/>
    </source>
</evidence>
<organism evidence="1 4">
    <name type="scientific">Pyrobaculum aerophilum</name>
    <dbReference type="NCBI Taxonomy" id="13773"/>
    <lineage>
        <taxon>Archaea</taxon>
        <taxon>Thermoproteota</taxon>
        <taxon>Thermoprotei</taxon>
        <taxon>Thermoproteales</taxon>
        <taxon>Thermoproteaceae</taxon>
        <taxon>Pyrobaculum</taxon>
    </lineage>
</organism>
<evidence type="ECO:0000313" key="4">
    <source>
        <dbReference type="Proteomes" id="UP000257123"/>
    </source>
</evidence>
<dbReference type="Proteomes" id="UP000256877">
    <property type="component" value="Unassembled WGS sequence"/>
</dbReference>
<name>A0A371QUY7_9CREN</name>
<evidence type="ECO:0008006" key="5">
    <source>
        <dbReference type="Google" id="ProtNLM"/>
    </source>
</evidence>
<proteinExistence type="predicted"/>
<dbReference type="Proteomes" id="UP000257123">
    <property type="component" value="Unassembled WGS sequence"/>
</dbReference>
<protein>
    <recommendedName>
        <fullName evidence="5">DUF2192 domain-containing protein</fullName>
    </recommendedName>
</protein>
<gene>
    <name evidence="1" type="ORF">CGL51_12480</name>
    <name evidence="2" type="ORF">CGL52_05740</name>
</gene>
<dbReference type="EMBL" id="NMUE01000057">
    <property type="protein sequence ID" value="RFA93534.1"/>
    <property type="molecule type" value="Genomic_DNA"/>
</dbReference>
<comment type="caution">
    <text evidence="1">The sequence shown here is derived from an EMBL/GenBank/DDBJ whole genome shotgun (WGS) entry which is preliminary data.</text>
</comment>